<dbReference type="Gene3D" id="2.40.40.10">
    <property type="entry name" value="RlpA-like domain"/>
    <property type="match status" value="1"/>
</dbReference>
<dbReference type="SUPFAM" id="SSF50685">
    <property type="entry name" value="Barwin-like endoglucanases"/>
    <property type="match status" value="1"/>
</dbReference>
<dbReference type="PANTHER" id="PTHR31836">
    <property type="match status" value="1"/>
</dbReference>
<dbReference type="InterPro" id="IPR051477">
    <property type="entry name" value="Expansin_CellWall"/>
</dbReference>
<dbReference type="Pfam" id="PF13028">
    <property type="entry name" value="DUF3889"/>
    <property type="match status" value="1"/>
</dbReference>
<accession>A0A1H9DMB3</accession>
<reference evidence="2 3" key="1">
    <citation type="submission" date="2016-10" db="EMBL/GenBank/DDBJ databases">
        <authorList>
            <person name="de Groot N.N."/>
        </authorList>
    </citation>
    <scope>NUCLEOTIDE SEQUENCE [LARGE SCALE GENOMIC DNA]</scope>
    <source>
        <strain evidence="2 3">DSM 21633</strain>
    </source>
</reference>
<dbReference type="InterPro" id="IPR024987">
    <property type="entry name" value="DUF3889"/>
</dbReference>
<evidence type="ECO:0000313" key="3">
    <source>
        <dbReference type="Proteomes" id="UP000199427"/>
    </source>
</evidence>
<evidence type="ECO:0000256" key="1">
    <source>
        <dbReference type="ARBA" id="ARBA00022729"/>
    </source>
</evidence>
<dbReference type="STRING" id="571933.SAMN05216362_10755"/>
<sequence length="203" mass="23338">MYPYYGDFRYRFEPQPMTSFFNGRQQVIQGQATWTEGGQVTQCNIPWSDNQYMTVAVSPRAGFQCGQTLKVRNPQNTREVLVKVVDTVPNNPPNRINLHKRAFEALGVNPDVGIINVEITPSPELEEEKFGKYLLELVQVGYPGYRVTNYDFEGSEEMSSNRTRETYVYTLESPRETIKIRGSVVYNPNTNRVISFDLSEMDQ</sequence>
<dbReference type="Gene3D" id="3.10.450.390">
    <property type="entry name" value="Protein of unknown function DUF3889"/>
    <property type="match status" value="1"/>
</dbReference>
<dbReference type="OrthoDB" id="2716326at2"/>
<dbReference type="AlphaFoldDB" id="A0A1H9DMB3"/>
<dbReference type="InterPro" id="IPR036908">
    <property type="entry name" value="RlpA-like_sf"/>
</dbReference>
<dbReference type="EMBL" id="FOES01000007">
    <property type="protein sequence ID" value="SEQ14457.1"/>
    <property type="molecule type" value="Genomic_DNA"/>
</dbReference>
<gene>
    <name evidence="2" type="ORF">SAMN05216362_10755</name>
</gene>
<keyword evidence="3" id="KW-1185">Reference proteome</keyword>
<name>A0A1H9DMB3_9BACI</name>
<dbReference type="CDD" id="cd22191">
    <property type="entry name" value="DPBB_RlpA_EXP_N-like"/>
    <property type="match status" value="1"/>
</dbReference>
<dbReference type="RefSeq" id="WP_091773024.1">
    <property type="nucleotide sequence ID" value="NZ_FOES01000007.1"/>
</dbReference>
<dbReference type="PANTHER" id="PTHR31836:SF22">
    <property type="entry name" value="RLPA-LIKE PROTEIN DOUBLE-PSI BETA-BARREL DOMAIN-CONTAINING PROTEIN"/>
    <property type="match status" value="1"/>
</dbReference>
<keyword evidence="2" id="KW-0449">Lipoprotein</keyword>
<protein>
    <submittedName>
        <fullName evidence="2">Rare lipoprotein A</fullName>
    </submittedName>
</protein>
<organism evidence="2 3">
    <name type="scientific">Piscibacillus halophilus</name>
    <dbReference type="NCBI Taxonomy" id="571933"/>
    <lineage>
        <taxon>Bacteria</taxon>
        <taxon>Bacillati</taxon>
        <taxon>Bacillota</taxon>
        <taxon>Bacilli</taxon>
        <taxon>Bacillales</taxon>
        <taxon>Bacillaceae</taxon>
        <taxon>Piscibacillus</taxon>
    </lineage>
</organism>
<proteinExistence type="predicted"/>
<evidence type="ECO:0000313" key="2">
    <source>
        <dbReference type="EMBL" id="SEQ14457.1"/>
    </source>
</evidence>
<keyword evidence="1" id="KW-0732">Signal</keyword>
<dbReference type="Proteomes" id="UP000199427">
    <property type="component" value="Unassembled WGS sequence"/>
</dbReference>